<evidence type="ECO:0000256" key="1">
    <source>
        <dbReference type="SAM" id="MobiDB-lite"/>
    </source>
</evidence>
<name>A0ABR1QJK1_9PEZI</name>
<keyword evidence="3" id="KW-1185">Reference proteome</keyword>
<accession>A0ABR1QJK1</accession>
<protein>
    <submittedName>
        <fullName evidence="2">Uncharacterized protein</fullName>
    </submittedName>
</protein>
<dbReference type="RefSeq" id="XP_066702219.1">
    <property type="nucleotide sequence ID" value="XM_066842357.1"/>
</dbReference>
<evidence type="ECO:0000313" key="2">
    <source>
        <dbReference type="EMBL" id="KAK7956913.1"/>
    </source>
</evidence>
<reference evidence="2 3" key="1">
    <citation type="submission" date="2023-01" db="EMBL/GenBank/DDBJ databases">
        <title>Analysis of 21 Apiospora genomes using comparative genomics revels a genus with tremendous synthesis potential of carbohydrate active enzymes and secondary metabolites.</title>
        <authorList>
            <person name="Sorensen T."/>
        </authorList>
    </citation>
    <scope>NUCLEOTIDE SEQUENCE [LARGE SCALE GENOMIC DNA]</scope>
    <source>
        <strain evidence="2 3">CBS 24483</strain>
    </source>
</reference>
<sequence length="157" mass="17485">MNHAIRPDRLPGSSTNGPSETSVAMKRRKESGEAREGPEGGAGFDFYHIYLCHALMHTVHFSVTVRPLLESKRNERFKMGAASERRTAEPGAWVWKFRDPLGDLLPSGQDGSAAASNGFREHLTKQAAWVILARAMWLLLHHTTKQQTAGQLCQICF</sequence>
<evidence type="ECO:0000313" key="3">
    <source>
        <dbReference type="Proteomes" id="UP001391051"/>
    </source>
</evidence>
<dbReference type="Proteomes" id="UP001391051">
    <property type="component" value="Unassembled WGS sequence"/>
</dbReference>
<feature type="region of interest" description="Disordered" evidence="1">
    <location>
        <begin position="1"/>
        <end position="38"/>
    </location>
</feature>
<dbReference type="GeneID" id="92075419"/>
<proteinExistence type="predicted"/>
<feature type="compositionally biased region" description="Polar residues" evidence="1">
    <location>
        <begin position="12"/>
        <end position="22"/>
    </location>
</feature>
<comment type="caution">
    <text evidence="2">The sequence shown here is derived from an EMBL/GenBank/DDBJ whole genome shotgun (WGS) entry which is preliminary data.</text>
</comment>
<gene>
    <name evidence="2" type="ORF">PG986_006135</name>
</gene>
<dbReference type="EMBL" id="JAQQWE010000004">
    <property type="protein sequence ID" value="KAK7956913.1"/>
    <property type="molecule type" value="Genomic_DNA"/>
</dbReference>
<organism evidence="2 3">
    <name type="scientific">Apiospora aurea</name>
    <dbReference type="NCBI Taxonomy" id="335848"/>
    <lineage>
        <taxon>Eukaryota</taxon>
        <taxon>Fungi</taxon>
        <taxon>Dikarya</taxon>
        <taxon>Ascomycota</taxon>
        <taxon>Pezizomycotina</taxon>
        <taxon>Sordariomycetes</taxon>
        <taxon>Xylariomycetidae</taxon>
        <taxon>Amphisphaeriales</taxon>
        <taxon>Apiosporaceae</taxon>
        <taxon>Apiospora</taxon>
    </lineage>
</organism>